<proteinExistence type="predicted"/>
<dbReference type="RefSeq" id="WP_150698662.1">
    <property type="nucleotide sequence ID" value="NZ_CABPRZ010000018.1"/>
</dbReference>
<dbReference type="InterPro" id="IPR011991">
    <property type="entry name" value="ArsR-like_HTH"/>
</dbReference>
<dbReference type="InterPro" id="IPR036388">
    <property type="entry name" value="WH-like_DNA-bd_sf"/>
</dbReference>
<dbReference type="Pfam" id="PF18765">
    <property type="entry name" value="Polbeta"/>
    <property type="match status" value="1"/>
</dbReference>
<dbReference type="OrthoDB" id="8223306at2"/>
<dbReference type="CDD" id="cd00090">
    <property type="entry name" value="HTH_ARSR"/>
    <property type="match status" value="1"/>
</dbReference>
<organism evidence="2 3">
    <name type="scientific">Pandoraea terrae</name>
    <dbReference type="NCBI Taxonomy" id="1537710"/>
    <lineage>
        <taxon>Bacteria</taxon>
        <taxon>Pseudomonadati</taxon>
        <taxon>Pseudomonadota</taxon>
        <taxon>Betaproteobacteria</taxon>
        <taxon>Burkholderiales</taxon>
        <taxon>Burkholderiaceae</taxon>
        <taxon>Pandoraea</taxon>
    </lineage>
</organism>
<dbReference type="InterPro" id="IPR041633">
    <property type="entry name" value="Polbeta"/>
</dbReference>
<dbReference type="Gene3D" id="3.30.460.10">
    <property type="entry name" value="Beta Polymerase, domain 2"/>
    <property type="match status" value="1"/>
</dbReference>
<protein>
    <submittedName>
        <fullName evidence="2">DNA polymerase III subunit beta</fullName>
    </submittedName>
</protein>
<keyword evidence="3" id="KW-1185">Reference proteome</keyword>
<sequence>MANSLTDVLFSEYRRRVLGLLLLRPEASYHVREIARMTDTPAGTLHKELSKLAATGILTREQKGNQVQYRANRSCPIYEELASIMRKTSGLADILAQALAPLGPKIDLAFVFGSMARAEETTYSDVDILVVGTVGFAELVKQLYPVQATVGRELNPKVLTSEELQDGLAHKDPFLLDILAKPKIYLIGSDNDLGKLTGDQSRHS</sequence>
<dbReference type="AlphaFoldDB" id="A0A5E4XLD8"/>
<dbReference type="CDD" id="cd05403">
    <property type="entry name" value="NT_KNTase_like"/>
    <property type="match status" value="1"/>
</dbReference>
<dbReference type="Proteomes" id="UP000414233">
    <property type="component" value="Unassembled WGS sequence"/>
</dbReference>
<evidence type="ECO:0000313" key="3">
    <source>
        <dbReference type="Proteomes" id="UP000414233"/>
    </source>
</evidence>
<dbReference type="GO" id="GO:0006355">
    <property type="term" value="P:regulation of DNA-templated transcription"/>
    <property type="evidence" value="ECO:0007669"/>
    <property type="project" value="UniProtKB-ARBA"/>
</dbReference>
<accession>A0A5E4XLD8</accession>
<dbReference type="SUPFAM" id="SSF46785">
    <property type="entry name" value="Winged helix' DNA-binding domain"/>
    <property type="match status" value="1"/>
</dbReference>
<dbReference type="SUPFAM" id="SSF81301">
    <property type="entry name" value="Nucleotidyltransferase"/>
    <property type="match status" value="1"/>
</dbReference>
<evidence type="ECO:0000259" key="1">
    <source>
        <dbReference type="Pfam" id="PF18765"/>
    </source>
</evidence>
<dbReference type="InterPro" id="IPR043519">
    <property type="entry name" value="NT_sf"/>
</dbReference>
<reference evidence="2 3" key="1">
    <citation type="submission" date="2019-08" db="EMBL/GenBank/DDBJ databases">
        <authorList>
            <person name="Peeters C."/>
        </authorList>
    </citation>
    <scope>NUCLEOTIDE SEQUENCE [LARGE SCALE GENOMIC DNA]</scope>
    <source>
        <strain evidence="2 3">LMG 30175</strain>
    </source>
</reference>
<feature type="domain" description="Polymerase beta nucleotidyltransferase" evidence="1">
    <location>
        <begin position="104"/>
        <end position="135"/>
    </location>
</feature>
<gene>
    <name evidence="2" type="ORF">PTE30175_03854</name>
</gene>
<dbReference type="EMBL" id="CABPRZ010000018">
    <property type="protein sequence ID" value="VVE37040.1"/>
    <property type="molecule type" value="Genomic_DNA"/>
</dbReference>
<name>A0A5E4XLD8_9BURK</name>
<dbReference type="Gene3D" id="1.10.10.10">
    <property type="entry name" value="Winged helix-like DNA-binding domain superfamily/Winged helix DNA-binding domain"/>
    <property type="match status" value="1"/>
</dbReference>
<dbReference type="GO" id="GO:0016779">
    <property type="term" value="F:nucleotidyltransferase activity"/>
    <property type="evidence" value="ECO:0007669"/>
    <property type="project" value="InterPro"/>
</dbReference>
<evidence type="ECO:0000313" key="2">
    <source>
        <dbReference type="EMBL" id="VVE37040.1"/>
    </source>
</evidence>
<dbReference type="InterPro" id="IPR036390">
    <property type="entry name" value="WH_DNA-bd_sf"/>
</dbReference>